<protein>
    <recommendedName>
        <fullName evidence="5">DUF4292 domain-containing protein</fullName>
    </recommendedName>
</protein>
<keyword evidence="4" id="KW-1185">Reference proteome</keyword>
<name>A0ABS8AY88_9BACT</name>
<dbReference type="RefSeq" id="WP_226180024.1">
    <property type="nucleotide sequence ID" value="NZ_JAJADR010000011.1"/>
</dbReference>
<gene>
    <name evidence="3" type="ORF">LGH74_22545</name>
</gene>
<feature type="region of interest" description="Disordered" evidence="1">
    <location>
        <begin position="32"/>
        <end position="54"/>
    </location>
</feature>
<reference evidence="3" key="1">
    <citation type="submission" date="2021-10" db="EMBL/GenBank/DDBJ databases">
        <authorList>
            <person name="Dean J.D."/>
            <person name="Kim M.K."/>
            <person name="Newey C.N."/>
            <person name="Stoker T.S."/>
            <person name="Thompson D.W."/>
            <person name="Grose J.H."/>
        </authorList>
    </citation>
    <scope>NUCLEOTIDE SEQUENCE</scope>
    <source>
        <strain evidence="3">BT178</strain>
    </source>
</reference>
<evidence type="ECO:0000313" key="4">
    <source>
        <dbReference type="Proteomes" id="UP001165296"/>
    </source>
</evidence>
<evidence type="ECO:0000256" key="1">
    <source>
        <dbReference type="SAM" id="MobiDB-lite"/>
    </source>
</evidence>
<proteinExistence type="predicted"/>
<comment type="caution">
    <text evidence="3">The sequence shown here is derived from an EMBL/GenBank/DDBJ whole genome shotgun (WGS) entry which is preliminary data.</text>
</comment>
<feature type="signal peptide" evidence="2">
    <location>
        <begin position="1"/>
        <end position="24"/>
    </location>
</feature>
<evidence type="ECO:0008006" key="5">
    <source>
        <dbReference type="Google" id="ProtNLM"/>
    </source>
</evidence>
<evidence type="ECO:0000313" key="3">
    <source>
        <dbReference type="EMBL" id="MCB2410785.1"/>
    </source>
</evidence>
<sequence length="306" mass="33081">MPQLPFLRPLSRLLPILSVPLWLACQSTDSEQKSATATPPAAADSAVGTSPAPPAQAQVLARQFGPFLRGAWVNTEYLTAVNKTKSPILAADRAGRVSEMDISLAGQAGDSLEVILGLGNHEGDDMTIYFRPGLQATSLPTNYLDYKEPSNFTEISYVLGPGDTMLVLTTYSKARQIVDRSSFRRVPGVQPGKLDGLNAAVNSLLFAGRYAGIDSVGKPVQLQFTASGQLRGLAGVDAYYTSTDFGVGPGNDIDNITFKNKDTPVRTLGFQHRADSVRLFATKLVFDKDSVETLVRGRVLYKLKRR</sequence>
<accession>A0ABS8AY88</accession>
<feature type="compositionally biased region" description="Low complexity" evidence="1">
    <location>
        <begin position="34"/>
        <end position="46"/>
    </location>
</feature>
<keyword evidence="2" id="KW-0732">Signal</keyword>
<organism evidence="3 4">
    <name type="scientific">Hymenobacter lucidus</name>
    <dbReference type="NCBI Taxonomy" id="2880930"/>
    <lineage>
        <taxon>Bacteria</taxon>
        <taxon>Pseudomonadati</taxon>
        <taxon>Bacteroidota</taxon>
        <taxon>Cytophagia</taxon>
        <taxon>Cytophagales</taxon>
        <taxon>Hymenobacteraceae</taxon>
        <taxon>Hymenobacter</taxon>
    </lineage>
</organism>
<dbReference type="EMBL" id="JAJADR010000011">
    <property type="protein sequence ID" value="MCB2410785.1"/>
    <property type="molecule type" value="Genomic_DNA"/>
</dbReference>
<feature type="chain" id="PRO_5045325265" description="DUF4292 domain-containing protein" evidence="2">
    <location>
        <begin position="25"/>
        <end position="306"/>
    </location>
</feature>
<dbReference type="Proteomes" id="UP001165296">
    <property type="component" value="Unassembled WGS sequence"/>
</dbReference>
<evidence type="ECO:0000256" key="2">
    <source>
        <dbReference type="SAM" id="SignalP"/>
    </source>
</evidence>